<dbReference type="Pfam" id="PF14129">
    <property type="entry name" value="DUF4296"/>
    <property type="match status" value="1"/>
</dbReference>
<organism evidence="2 3">
    <name type="scientific">Hymenobacter amundsenii</name>
    <dbReference type="NCBI Taxonomy" id="2006685"/>
    <lineage>
        <taxon>Bacteria</taxon>
        <taxon>Pseudomonadati</taxon>
        <taxon>Bacteroidota</taxon>
        <taxon>Cytophagia</taxon>
        <taxon>Cytophagales</taxon>
        <taxon>Hymenobacteraceae</taxon>
        <taxon>Hymenobacter</taxon>
    </lineage>
</organism>
<dbReference type="InterPro" id="IPR025381">
    <property type="entry name" value="DUF4296"/>
</dbReference>
<dbReference type="AlphaFoldDB" id="A0A246FJL1"/>
<proteinExistence type="predicted"/>
<evidence type="ECO:0000259" key="1">
    <source>
        <dbReference type="Pfam" id="PF14129"/>
    </source>
</evidence>
<feature type="domain" description="DUF4296" evidence="1">
    <location>
        <begin position="73"/>
        <end position="156"/>
    </location>
</feature>
<dbReference type="EMBL" id="NIRR01000020">
    <property type="protein sequence ID" value="OWP62755.1"/>
    <property type="molecule type" value="Genomic_DNA"/>
</dbReference>
<evidence type="ECO:0000313" key="2">
    <source>
        <dbReference type="EMBL" id="OWP62755.1"/>
    </source>
</evidence>
<keyword evidence="3" id="KW-1185">Reference proteome</keyword>
<dbReference type="Proteomes" id="UP000197277">
    <property type="component" value="Unassembled WGS sequence"/>
</dbReference>
<protein>
    <recommendedName>
        <fullName evidence="1">DUF4296 domain-containing protein</fullName>
    </recommendedName>
</protein>
<gene>
    <name evidence="2" type="ORF">CDA63_12650</name>
</gene>
<dbReference type="OrthoDB" id="981921at2"/>
<comment type="caution">
    <text evidence="2">The sequence shown here is derived from an EMBL/GenBank/DDBJ whole genome shotgun (WGS) entry which is preliminary data.</text>
</comment>
<accession>A0A246FJL1</accession>
<evidence type="ECO:0000313" key="3">
    <source>
        <dbReference type="Proteomes" id="UP000197277"/>
    </source>
</evidence>
<name>A0A246FJL1_9BACT</name>
<sequence>MALRMRISICRRRRTSCWKGESAGFMASKLRHRANFAAVKRNSCRLLPGLRALLLGPVLALSACQKADDMPAPPQLVPANQMVRLLVDLHTLEARADGAGLTPDSTRALFRQEQKKLYWRYEVTDSTFQQSYRYYATHDQDLDAIYATVIDSLALREARRQQPGDAPAPGPPR</sequence>
<reference evidence="2 3" key="1">
    <citation type="submission" date="2017-06" db="EMBL/GenBank/DDBJ databases">
        <title>Hymenobacter amundsenii sp. nov. isolated from regoliths in Antarctica.</title>
        <authorList>
            <person name="Sedlacek I."/>
            <person name="Kralova S."/>
            <person name="Pantucek R."/>
            <person name="Svec P."/>
            <person name="Holochova P."/>
            <person name="Stankova E."/>
            <person name="Vrbovska V."/>
            <person name="Busse H.-J."/>
        </authorList>
    </citation>
    <scope>NUCLEOTIDE SEQUENCE [LARGE SCALE GENOMIC DNA]</scope>
    <source>
        <strain evidence="2 3">CCM 8682</strain>
    </source>
</reference>